<protein>
    <recommendedName>
        <fullName evidence="3">GH26 domain-containing protein</fullName>
    </recommendedName>
</protein>
<proteinExistence type="predicted"/>
<evidence type="ECO:0008006" key="3">
    <source>
        <dbReference type="Google" id="ProtNLM"/>
    </source>
</evidence>
<accession>A0AB33JKZ3</accession>
<gene>
    <name evidence="2" type="ORF">KCMC57_03090</name>
</gene>
<dbReference type="EMBL" id="AP035881">
    <property type="protein sequence ID" value="BFP43941.1"/>
    <property type="molecule type" value="Genomic_DNA"/>
</dbReference>
<evidence type="ECO:0000313" key="2">
    <source>
        <dbReference type="EMBL" id="BFP43941.1"/>
    </source>
</evidence>
<dbReference type="RefSeq" id="WP_407986535.1">
    <property type="nucleotide sequence ID" value="NZ_AP035881.2"/>
</dbReference>
<feature type="chain" id="PRO_5044248110" description="GH26 domain-containing protein" evidence="1">
    <location>
        <begin position="35"/>
        <end position="169"/>
    </location>
</feature>
<feature type="signal peptide" evidence="1">
    <location>
        <begin position="1"/>
        <end position="34"/>
    </location>
</feature>
<reference evidence="2" key="1">
    <citation type="submission" date="2024-07" db="EMBL/GenBank/DDBJ databases">
        <title>Complete genome sequences of cellulolytic bacteria, Kitasatospora sp. CMC57 and Streptomyces sp. CMC78, isolated from Japanese agricultural soil.</title>
        <authorList>
            <person name="Hashimoto T."/>
            <person name="Ito M."/>
            <person name="Iwamoto M."/>
            <person name="Fukahori D."/>
            <person name="Shoda T."/>
            <person name="Sakoda M."/>
            <person name="Morohoshi T."/>
            <person name="Mitsuboshi M."/>
            <person name="Nishizawa T."/>
        </authorList>
    </citation>
    <scope>NUCLEOTIDE SEQUENCE</scope>
    <source>
        <strain evidence="2">CMC57</strain>
    </source>
</reference>
<evidence type="ECO:0000256" key="1">
    <source>
        <dbReference type="SAM" id="SignalP"/>
    </source>
</evidence>
<name>A0AB33JKZ3_9ACTN</name>
<dbReference type="AlphaFoldDB" id="A0AB33JKZ3"/>
<organism evidence="2">
    <name type="scientific">Kitasatospora sp. CMC57</name>
    <dbReference type="NCBI Taxonomy" id="3231513"/>
    <lineage>
        <taxon>Bacteria</taxon>
        <taxon>Bacillati</taxon>
        <taxon>Actinomycetota</taxon>
        <taxon>Actinomycetes</taxon>
        <taxon>Kitasatosporales</taxon>
        <taxon>Streptomycetaceae</taxon>
        <taxon>Kitasatospora</taxon>
    </lineage>
</organism>
<sequence length="169" mass="18228">MHRYRFHASARTTALAALLASLAAVALPGTAARAADTTVAVDFSTVGGTPTYRASGTIYGMTENGSLPQEHFFQDIKWRFERAGGAQLDGQGTGGWLAGKYDRRWNSTLAQYRRTKALGGTFAILPHDLWGSDGSVMPTYPGDNGDWSDFDAFYNLWSQSVAGPSRASL</sequence>
<keyword evidence="1" id="KW-0732">Signal</keyword>